<dbReference type="CDD" id="cd13898">
    <property type="entry name" value="CuRO_3_Abr2_like"/>
    <property type="match status" value="1"/>
</dbReference>
<dbReference type="InterPro" id="IPR001117">
    <property type="entry name" value="Cu-oxidase_2nd"/>
</dbReference>
<dbReference type="GO" id="GO:0005507">
    <property type="term" value="F:copper ion binding"/>
    <property type="evidence" value="ECO:0007669"/>
    <property type="project" value="InterPro"/>
</dbReference>
<dbReference type="InterPro" id="IPR033138">
    <property type="entry name" value="Cu_oxidase_CS"/>
</dbReference>
<dbReference type="CDD" id="cd13876">
    <property type="entry name" value="CuRO_2_Abr2_like"/>
    <property type="match status" value="1"/>
</dbReference>
<dbReference type="InterPro" id="IPR008972">
    <property type="entry name" value="Cupredoxin"/>
</dbReference>
<dbReference type="AlphaFoldDB" id="A0A5N6EME5"/>
<accession>A0A5N6EME5</accession>
<keyword evidence="3 7" id="KW-0732">Signal</keyword>
<keyword evidence="4" id="KW-0560">Oxidoreductase</keyword>
<dbReference type="Gene3D" id="2.60.40.420">
    <property type="entry name" value="Cupredoxins - blue copper proteins"/>
    <property type="match status" value="3"/>
</dbReference>
<dbReference type="InterPro" id="IPR002355">
    <property type="entry name" value="Cu_oxidase_Cu_BS"/>
</dbReference>
<evidence type="ECO:0000256" key="2">
    <source>
        <dbReference type="ARBA" id="ARBA00022723"/>
    </source>
</evidence>
<dbReference type="Proteomes" id="UP000326799">
    <property type="component" value="Unassembled WGS sequence"/>
</dbReference>
<evidence type="ECO:0000313" key="12">
    <source>
        <dbReference type="Proteomes" id="UP000326799"/>
    </source>
</evidence>
<dbReference type="PANTHER" id="PTHR11709">
    <property type="entry name" value="MULTI-COPPER OXIDASE"/>
    <property type="match status" value="1"/>
</dbReference>
<reference evidence="11 12" key="1">
    <citation type="submission" date="2019-04" db="EMBL/GenBank/DDBJ databases">
        <title>Fungal friends and foes A comparative genomics study of 23 Aspergillus species from section Flavi.</title>
        <authorList>
            <consortium name="DOE Joint Genome Institute"/>
            <person name="Kjaerbolling I."/>
            <person name="Vesth T.C."/>
            <person name="Frisvad J.C."/>
            <person name="Nybo J.L."/>
            <person name="Theobald S."/>
            <person name="Kildgaard S."/>
            <person name="Petersen T.I."/>
            <person name="Kuo A."/>
            <person name="Sato A."/>
            <person name="Lyhne E.K."/>
            <person name="Kogle M.E."/>
            <person name="Wiebenga A."/>
            <person name="Kun R.S."/>
            <person name="Lubbers R.J."/>
            <person name="Makela M.R."/>
            <person name="Barry K."/>
            <person name="Chovatia M."/>
            <person name="Clum A."/>
            <person name="Daum C."/>
            <person name="Haridas S."/>
            <person name="He G."/>
            <person name="LaButti K."/>
            <person name="Lipzen A."/>
            <person name="Mondo S."/>
            <person name="Pangilinan J."/>
            <person name="Riley R."/>
            <person name="Salamov A."/>
            <person name="Simmons B.A."/>
            <person name="Magnuson J.K."/>
            <person name="Henrissat B."/>
            <person name="Mortensen U.H."/>
            <person name="Larsen T.O."/>
            <person name="De vries R.P."/>
            <person name="Grigoriev I.V."/>
            <person name="Machida M."/>
            <person name="Baker S.E."/>
            <person name="Andersen M.R."/>
        </authorList>
    </citation>
    <scope>NUCLEOTIDE SEQUENCE [LARGE SCALE GENOMIC DNA]</scope>
    <source>
        <strain evidence="11 12">CBS 126849</strain>
    </source>
</reference>
<evidence type="ECO:0000259" key="9">
    <source>
        <dbReference type="Pfam" id="PF07731"/>
    </source>
</evidence>
<dbReference type="PANTHER" id="PTHR11709:SF488">
    <property type="entry name" value="LACCASE-RELATED"/>
    <property type="match status" value="1"/>
</dbReference>
<keyword evidence="5" id="KW-0186">Copper</keyword>
<keyword evidence="12" id="KW-1185">Reference proteome</keyword>
<evidence type="ECO:0000313" key="11">
    <source>
        <dbReference type="EMBL" id="KAB8218548.1"/>
    </source>
</evidence>
<proteinExistence type="inferred from homology"/>
<organism evidence="11 12">
    <name type="scientific">Aspergillus novoparasiticus</name>
    <dbReference type="NCBI Taxonomy" id="986946"/>
    <lineage>
        <taxon>Eukaryota</taxon>
        <taxon>Fungi</taxon>
        <taxon>Dikarya</taxon>
        <taxon>Ascomycota</taxon>
        <taxon>Pezizomycotina</taxon>
        <taxon>Eurotiomycetes</taxon>
        <taxon>Eurotiomycetidae</taxon>
        <taxon>Eurotiales</taxon>
        <taxon>Aspergillaceae</taxon>
        <taxon>Aspergillus</taxon>
        <taxon>Aspergillus subgen. Circumdati</taxon>
    </lineage>
</organism>
<dbReference type="InterPro" id="IPR011706">
    <property type="entry name" value="Cu-oxidase_C"/>
</dbReference>
<dbReference type="PROSITE" id="PS00079">
    <property type="entry name" value="MULTICOPPER_OXIDASE1"/>
    <property type="match status" value="1"/>
</dbReference>
<name>A0A5N6EME5_9EURO</name>
<keyword evidence="6" id="KW-0325">Glycoprotein</keyword>
<keyword evidence="2" id="KW-0479">Metal-binding</keyword>
<dbReference type="PROSITE" id="PS00080">
    <property type="entry name" value="MULTICOPPER_OXIDASE2"/>
    <property type="match status" value="1"/>
</dbReference>
<evidence type="ECO:0000259" key="8">
    <source>
        <dbReference type="Pfam" id="PF00394"/>
    </source>
</evidence>
<dbReference type="GO" id="GO:0016491">
    <property type="term" value="F:oxidoreductase activity"/>
    <property type="evidence" value="ECO:0007669"/>
    <property type="project" value="UniProtKB-KW"/>
</dbReference>
<dbReference type="CDD" id="cd13850">
    <property type="entry name" value="CuRO_1_Abr2_like"/>
    <property type="match status" value="1"/>
</dbReference>
<evidence type="ECO:0000256" key="1">
    <source>
        <dbReference type="ARBA" id="ARBA00010609"/>
    </source>
</evidence>
<feature type="chain" id="PRO_5025030215" evidence="7">
    <location>
        <begin position="20"/>
        <end position="641"/>
    </location>
</feature>
<dbReference type="SUPFAM" id="SSF49503">
    <property type="entry name" value="Cupredoxins"/>
    <property type="match status" value="3"/>
</dbReference>
<evidence type="ECO:0000256" key="3">
    <source>
        <dbReference type="ARBA" id="ARBA00022729"/>
    </source>
</evidence>
<dbReference type="InterPro" id="IPR011707">
    <property type="entry name" value="Cu-oxidase-like_N"/>
</dbReference>
<comment type="similarity">
    <text evidence="1">Belongs to the multicopper oxidase family.</text>
</comment>
<dbReference type="Pfam" id="PF07732">
    <property type="entry name" value="Cu-oxidase_3"/>
    <property type="match status" value="1"/>
</dbReference>
<feature type="domain" description="Plastocyanin-like" evidence="9">
    <location>
        <begin position="459"/>
        <end position="577"/>
    </location>
</feature>
<dbReference type="EMBL" id="ML733448">
    <property type="protein sequence ID" value="KAB8218548.1"/>
    <property type="molecule type" value="Genomic_DNA"/>
</dbReference>
<sequence length="641" mass="72213">MDLLFNLLLAAFAFLGVHSKLVREEIVLTWDEGAPNGQARDMIKMNGGFPGPKFYWDEGDDIEVLVHNAMPFNASIHWHGLEMHGTPWSDGATGLTQAPIEVGDSYVYRFKAYPAGTYWYHGHIRTITLDGLYGGIFIRPKPETLTPWHLITNDTDDIKGIEQAVANPELVVVSDWSQFKSWDYIEAEKDANLNLFCVDSILINGKGSVYCPGEDYLVNHTMNFIKWAIYPQQVSDKGCLPYVWATQGRHLRVAKPQNVPRGLQKGCIPGEGDHDVIEVDPAVGWASLNFIDAATFKATVFTIADHPMWIYEVDGHYIEPQRVDIVRQYAGERYAVLIKLNNTYRDYTIQVADDGISQVLSGYATLRYKGHQPDGIKRPTALDYGARNVTPITWPDREHLRPYPPLQPATHSDALHVLNTSRWTHAWQHTLSGGGLYNEDENAYRPLLHNRSAPTEQMEKDLIIQTKNGTWVDLVVQVASHPLQKRDAPHVLHKHTTKMWQIGAGMGIWNYSTTEEAMQAQPEAFSLDNPNYRDTFVTGFDGPSWVVMRYHATNPGPWMFHCHVETHFVGGMSVAILDGIDAWPEVPPEYAIGQNGFRGSEGAEWLSRNIPAKGAANINRSGWNAFVDKLVVFLRTWSPQA</sequence>
<gene>
    <name evidence="11" type="ORF">BDV33DRAFT_232073</name>
</gene>
<evidence type="ECO:0000256" key="7">
    <source>
        <dbReference type="SAM" id="SignalP"/>
    </source>
</evidence>
<evidence type="ECO:0000259" key="10">
    <source>
        <dbReference type="Pfam" id="PF07732"/>
    </source>
</evidence>
<evidence type="ECO:0000256" key="5">
    <source>
        <dbReference type="ARBA" id="ARBA00023008"/>
    </source>
</evidence>
<evidence type="ECO:0000256" key="6">
    <source>
        <dbReference type="ARBA" id="ARBA00023180"/>
    </source>
</evidence>
<dbReference type="Pfam" id="PF07731">
    <property type="entry name" value="Cu-oxidase_2"/>
    <property type="match status" value="1"/>
</dbReference>
<dbReference type="InterPro" id="IPR045087">
    <property type="entry name" value="Cu-oxidase_fam"/>
</dbReference>
<dbReference type="Pfam" id="PF00394">
    <property type="entry name" value="Cu-oxidase"/>
    <property type="match status" value="1"/>
</dbReference>
<feature type="signal peptide" evidence="7">
    <location>
        <begin position="1"/>
        <end position="19"/>
    </location>
</feature>
<protein>
    <submittedName>
        <fullName evidence="11">Conidial pigment biosynthesis oxidase Arb2/brown2</fullName>
    </submittedName>
</protein>
<evidence type="ECO:0000256" key="4">
    <source>
        <dbReference type="ARBA" id="ARBA00023002"/>
    </source>
</evidence>
<feature type="domain" description="Plastocyanin-like" evidence="8">
    <location>
        <begin position="173"/>
        <end position="370"/>
    </location>
</feature>
<feature type="domain" description="Plastocyanin-like" evidence="10">
    <location>
        <begin position="30"/>
        <end position="142"/>
    </location>
</feature>